<evidence type="ECO:0000259" key="1">
    <source>
        <dbReference type="PROSITE" id="PS50943"/>
    </source>
</evidence>
<dbReference type="PROSITE" id="PS50943">
    <property type="entry name" value="HTH_CROC1"/>
    <property type="match status" value="1"/>
</dbReference>
<gene>
    <name evidence="2" type="ORF">A4S02_10745</name>
</gene>
<accession>A0A1D8QXU6</accession>
<sequence>MKKQAETLAQAIEEAIQSRDLSARVASLKAGLSESAIKHILRGTSGSPKVDTLARIAHSNNIPFFVSFDAHGFIPGDMERDGSHLVPSPNTSAQILDNAEEAAWVGLWRDMNEKQRRMALALIQAAIDTDAA</sequence>
<dbReference type="InterPro" id="IPR010982">
    <property type="entry name" value="Lambda_DNA-bd_dom_sf"/>
</dbReference>
<dbReference type="Gene3D" id="1.10.260.40">
    <property type="entry name" value="lambda repressor-like DNA-binding domains"/>
    <property type="match status" value="1"/>
</dbReference>
<organism evidence="2 3">
    <name type="scientific">Acetobacter ascendens</name>
    <dbReference type="NCBI Taxonomy" id="481146"/>
    <lineage>
        <taxon>Bacteria</taxon>
        <taxon>Pseudomonadati</taxon>
        <taxon>Pseudomonadota</taxon>
        <taxon>Alphaproteobacteria</taxon>
        <taxon>Acetobacterales</taxon>
        <taxon>Acetobacteraceae</taxon>
        <taxon>Acetobacter</taxon>
    </lineage>
</organism>
<dbReference type="AlphaFoldDB" id="A0A1D8QXU6"/>
<proteinExistence type="predicted"/>
<name>A0A1D8QXU6_9PROT</name>
<dbReference type="EMBL" id="CP015164">
    <property type="protein sequence ID" value="AOW47167.1"/>
    <property type="molecule type" value="Genomic_DNA"/>
</dbReference>
<dbReference type="SUPFAM" id="SSF47413">
    <property type="entry name" value="lambda repressor-like DNA-binding domains"/>
    <property type="match status" value="1"/>
</dbReference>
<protein>
    <recommendedName>
        <fullName evidence="1">HTH cro/C1-type domain-containing protein</fullName>
    </recommendedName>
</protein>
<feature type="domain" description="HTH cro/C1-type" evidence="1">
    <location>
        <begin position="12"/>
        <end position="58"/>
    </location>
</feature>
<dbReference type="RefSeq" id="WP_070323769.1">
    <property type="nucleotide sequence ID" value="NZ_CP015164.1"/>
</dbReference>
<reference evidence="3" key="1">
    <citation type="submission" date="2016-04" db="EMBL/GenBank/DDBJ databases">
        <authorList>
            <person name="Jeon C.O."/>
            <person name="Cho G.Y."/>
            <person name="Jeong H.I."/>
            <person name="Kim K.H."/>
        </authorList>
    </citation>
    <scope>NUCLEOTIDE SEQUENCE [LARGE SCALE GENOMIC DNA]</scope>
    <source>
        <strain evidence="3">LMG 1590</strain>
    </source>
</reference>
<keyword evidence="3" id="KW-1185">Reference proteome</keyword>
<dbReference type="InterPro" id="IPR001387">
    <property type="entry name" value="Cro/C1-type_HTH"/>
</dbReference>
<evidence type="ECO:0000313" key="2">
    <source>
        <dbReference type="EMBL" id="AOW47167.1"/>
    </source>
</evidence>
<dbReference type="Pfam" id="PF01381">
    <property type="entry name" value="HTH_3"/>
    <property type="match status" value="1"/>
</dbReference>
<dbReference type="KEGG" id="aasc:A4S02_10745"/>
<dbReference type="GO" id="GO:0003677">
    <property type="term" value="F:DNA binding"/>
    <property type="evidence" value="ECO:0007669"/>
    <property type="project" value="InterPro"/>
</dbReference>
<evidence type="ECO:0000313" key="3">
    <source>
        <dbReference type="Proteomes" id="UP000175973"/>
    </source>
</evidence>
<dbReference type="Proteomes" id="UP000175973">
    <property type="component" value="Chromosome"/>
</dbReference>